<dbReference type="SUPFAM" id="SSF51338">
    <property type="entry name" value="Composite domain of metallo-dependent hydrolases"/>
    <property type="match status" value="1"/>
</dbReference>
<dbReference type="Gene3D" id="2.30.40.10">
    <property type="entry name" value="Urease, subunit C, domain 1"/>
    <property type="match status" value="1"/>
</dbReference>
<gene>
    <name evidence="2" type="ORF">ABFW12_12025</name>
</gene>
<sequence length="409" mass="42687">MANAIVIGRRIRLDHEQPCAQPAAILVREGIVEEVSRGCDRAPSRWPMAPTIDLGELVAGPAFIDMHVHVTEGARGDSDVVSGPIDSGECRTQARHALESLLSVGVTVARDCGGPAPLVFQISRNAQAASDQARLYSAGAPLTPPGGHAARMGGEASGGFALEKLVENFAAAGATQIKVMASGGGTAGSNPWDAAFTTAELERVVAASRAVGLPVTAHCLSANSIRQALAAGIRVIEHAKLRSPGDRRIDEETRAEVARALVNHEAVVVSTLSVGHYVLERAPAASEIRAVWSRRQHNDLLDTRDLIESGVTIVAGTDAGWRWTPFDAMPTELSLLTQSGMSAAEALRAGTMTAADAARLPGVKGRLTVGSFADLAAYSADPHTNITVLESAACVVRGVAAKHPSPELR</sequence>
<comment type="caution">
    <text evidence="2">The sequence shown here is derived from an EMBL/GenBank/DDBJ whole genome shotgun (WGS) entry which is preliminary data.</text>
</comment>
<dbReference type="InterPro" id="IPR006680">
    <property type="entry name" value="Amidohydro-rel"/>
</dbReference>
<dbReference type="EMBL" id="JBDLOU010000020">
    <property type="protein sequence ID" value="MEX3738958.1"/>
    <property type="molecule type" value="Genomic_DNA"/>
</dbReference>
<keyword evidence="3" id="KW-1185">Reference proteome</keyword>
<feature type="domain" description="Amidohydrolase-related" evidence="1">
    <location>
        <begin position="61"/>
        <end position="399"/>
    </location>
</feature>
<dbReference type="Pfam" id="PF01979">
    <property type="entry name" value="Amidohydro_1"/>
    <property type="match status" value="1"/>
</dbReference>
<dbReference type="Gene3D" id="3.20.20.140">
    <property type="entry name" value="Metal-dependent hydrolases"/>
    <property type="match status" value="1"/>
</dbReference>
<accession>A0ABV3VFK8</accession>
<evidence type="ECO:0000259" key="1">
    <source>
        <dbReference type="Pfam" id="PF01979"/>
    </source>
</evidence>
<dbReference type="InterPro" id="IPR032466">
    <property type="entry name" value="Metal_Hydrolase"/>
</dbReference>
<dbReference type="RefSeq" id="WP_368573045.1">
    <property type="nucleotide sequence ID" value="NZ_JBDLOU010000020.1"/>
</dbReference>
<proteinExistence type="predicted"/>
<reference evidence="2 3" key="1">
    <citation type="submission" date="2024-04" db="EMBL/GenBank/DDBJ databases">
        <title>Genomic Markers of Mycobacteria.</title>
        <authorList>
            <person name="Soliman M.S."/>
            <person name="Elkholy A."/>
            <person name="Soliman N.S."/>
            <person name="Abbas A."/>
            <person name="Khayrat S."/>
            <person name="Shawky S."/>
        </authorList>
    </citation>
    <scope>NUCLEOTIDE SEQUENCE [LARGE SCALE GENOMIC DNA]</scope>
    <source>
        <strain evidence="2 3">Egy-CU-AM5</strain>
    </source>
</reference>
<evidence type="ECO:0000313" key="2">
    <source>
        <dbReference type="EMBL" id="MEX3738958.1"/>
    </source>
</evidence>
<dbReference type="SUPFAM" id="SSF51556">
    <property type="entry name" value="Metallo-dependent hydrolases"/>
    <property type="match status" value="1"/>
</dbReference>
<dbReference type="PANTHER" id="PTHR43135:SF3">
    <property type="entry name" value="ALPHA-D-RIBOSE 1-METHYLPHOSPHONATE 5-TRIPHOSPHATE DIPHOSPHATASE"/>
    <property type="match status" value="1"/>
</dbReference>
<evidence type="ECO:0000313" key="3">
    <source>
        <dbReference type="Proteomes" id="UP001558474"/>
    </source>
</evidence>
<name>A0ABV3VFK8_9MYCO</name>
<dbReference type="InterPro" id="IPR051781">
    <property type="entry name" value="Metallo-dep_Hydrolase"/>
</dbReference>
<organism evidence="2 3">
    <name type="scientific">Mycolicibacterium porcinum</name>
    <dbReference type="NCBI Taxonomy" id="39693"/>
    <lineage>
        <taxon>Bacteria</taxon>
        <taxon>Bacillati</taxon>
        <taxon>Actinomycetota</taxon>
        <taxon>Actinomycetes</taxon>
        <taxon>Mycobacteriales</taxon>
        <taxon>Mycobacteriaceae</taxon>
        <taxon>Mycolicibacterium</taxon>
    </lineage>
</organism>
<dbReference type="InterPro" id="IPR011059">
    <property type="entry name" value="Metal-dep_hydrolase_composite"/>
</dbReference>
<dbReference type="Proteomes" id="UP001558474">
    <property type="component" value="Unassembled WGS sequence"/>
</dbReference>
<dbReference type="PANTHER" id="PTHR43135">
    <property type="entry name" value="ALPHA-D-RIBOSE 1-METHYLPHOSPHONATE 5-TRIPHOSPHATE DIPHOSPHATASE"/>
    <property type="match status" value="1"/>
</dbReference>
<protein>
    <submittedName>
        <fullName evidence="2">Amidohydrolase family protein</fullName>
    </submittedName>
</protein>